<name>A0A4U6X5F3_9PEZI</name>
<accession>A0A4U6X5F3</accession>
<evidence type="ECO:0000313" key="2">
    <source>
        <dbReference type="EMBL" id="TKW50650.1"/>
    </source>
</evidence>
<dbReference type="OrthoDB" id="3944545at2759"/>
<organism evidence="2 3">
    <name type="scientific">Colletotrichum tanaceti</name>
    <dbReference type="NCBI Taxonomy" id="1306861"/>
    <lineage>
        <taxon>Eukaryota</taxon>
        <taxon>Fungi</taxon>
        <taxon>Dikarya</taxon>
        <taxon>Ascomycota</taxon>
        <taxon>Pezizomycotina</taxon>
        <taxon>Sordariomycetes</taxon>
        <taxon>Hypocreomycetidae</taxon>
        <taxon>Glomerellales</taxon>
        <taxon>Glomerellaceae</taxon>
        <taxon>Colletotrichum</taxon>
        <taxon>Colletotrichum destructivum species complex</taxon>
    </lineage>
</organism>
<dbReference type="AlphaFoldDB" id="A0A4U6X5F3"/>
<dbReference type="STRING" id="1306861.A0A4U6X5F3"/>
<dbReference type="Proteomes" id="UP000310108">
    <property type="component" value="Unassembled WGS sequence"/>
</dbReference>
<feature type="region of interest" description="Disordered" evidence="1">
    <location>
        <begin position="1"/>
        <end position="25"/>
    </location>
</feature>
<dbReference type="EMBL" id="PJEX01000371">
    <property type="protein sequence ID" value="TKW50650.1"/>
    <property type="molecule type" value="Genomic_DNA"/>
</dbReference>
<reference evidence="2 3" key="1">
    <citation type="journal article" date="2019" name="PLoS ONE">
        <title>Comparative genome analysis indicates high evolutionary potential of pathogenicity genes in Colletotrichum tanaceti.</title>
        <authorList>
            <person name="Lelwala R.V."/>
            <person name="Korhonen P.K."/>
            <person name="Young N.D."/>
            <person name="Scott J.B."/>
            <person name="Ades P.A."/>
            <person name="Gasser R.B."/>
            <person name="Taylor P.W.J."/>
        </authorList>
    </citation>
    <scope>NUCLEOTIDE SEQUENCE [LARGE SCALE GENOMIC DNA]</scope>
    <source>
        <strain evidence="2">BRIP57314</strain>
    </source>
</reference>
<comment type="caution">
    <text evidence="2">The sequence shown here is derived from an EMBL/GenBank/DDBJ whole genome shotgun (WGS) entry which is preliminary data.</text>
</comment>
<sequence length="281" mass="32369">MSTSSTSSPTAPFPSFEERRKANQPVALTTEANRIFWKLQGPLSDHISVVQDWRNRESPREPFAHPDSTGNITRWHPIAQAPLTEPKVGSVTVRVDVLERWQDQWLERHERHADPGDKDIIFGELDTELYGESGEEDLEGEDEGPQLLRCCNTDRPRRPPRLVVRPSSEEEGYVSVRDYISRVHPWLLGQRKDIKQADNVWDDMKPVDYERLAVSYTWPNRLMIMDEERYVSLLAPRKPAVVSAASAPVIEWMRQNPLPPINYQKFFCKSSDLPQGSQARQ</sequence>
<protein>
    <submittedName>
        <fullName evidence="2">Uncharacterized protein</fullName>
    </submittedName>
</protein>
<proteinExistence type="predicted"/>
<evidence type="ECO:0000256" key="1">
    <source>
        <dbReference type="SAM" id="MobiDB-lite"/>
    </source>
</evidence>
<feature type="compositionally biased region" description="Low complexity" evidence="1">
    <location>
        <begin position="1"/>
        <end position="15"/>
    </location>
</feature>
<evidence type="ECO:0000313" key="3">
    <source>
        <dbReference type="Proteomes" id="UP000310108"/>
    </source>
</evidence>
<keyword evidence="3" id="KW-1185">Reference proteome</keyword>
<gene>
    <name evidence="2" type="ORF">CTA1_12989</name>
</gene>